<dbReference type="InterPro" id="IPR014159">
    <property type="entry name" value="PCA_LigA"/>
</dbReference>
<dbReference type="NCBIfam" id="TIGR02792">
    <property type="entry name" value="PCA_ligA"/>
    <property type="match status" value="1"/>
</dbReference>
<protein>
    <submittedName>
        <fullName evidence="2">Protocatechuate 4,5-dioxygenase subunit alpha</fullName>
        <ecNumber evidence="2">1.13.11.8</ecNumber>
    </submittedName>
</protein>
<keyword evidence="2" id="KW-0223">Dioxygenase</keyword>
<dbReference type="EC" id="1.13.11.8" evidence="2"/>
<dbReference type="GO" id="GO:0018579">
    <property type="term" value="F:protocatechuate 4,5-dioxygenase activity"/>
    <property type="evidence" value="ECO:0007669"/>
    <property type="project" value="UniProtKB-EC"/>
</dbReference>
<reference evidence="2 3" key="1">
    <citation type="submission" date="2018-08" db="EMBL/GenBank/DDBJ databases">
        <title>Hydrogenophaga sp. LA-38 isolated from sludge.</title>
        <authorList>
            <person name="Im W.-T."/>
        </authorList>
    </citation>
    <scope>NUCLEOTIDE SEQUENCE [LARGE SCALE GENOMIC DNA]</scope>
    <source>
        <strain evidence="2 3">LA-38</strain>
    </source>
</reference>
<dbReference type="InterPro" id="IPR011986">
    <property type="entry name" value="Xdiol_dOase_LigA"/>
</dbReference>
<dbReference type="Gene3D" id="1.10.700.10">
    <property type="entry name" value="Dioxygenase LigAB, LigA subunit"/>
    <property type="match status" value="1"/>
</dbReference>
<keyword evidence="2" id="KW-0560">Oxidoreductase</keyword>
<keyword evidence="3" id="KW-1185">Reference proteome</keyword>
<accession>A0A372EEF0</accession>
<comment type="caution">
    <text evidence="2">The sequence shown here is derived from an EMBL/GenBank/DDBJ whole genome shotgun (WGS) entry which is preliminary data.</text>
</comment>
<gene>
    <name evidence="2" type="primary">ligA</name>
    <name evidence="2" type="ORF">DY262_20300</name>
</gene>
<evidence type="ECO:0000313" key="3">
    <source>
        <dbReference type="Proteomes" id="UP000261931"/>
    </source>
</evidence>
<dbReference type="EMBL" id="QVLS01000017">
    <property type="protein sequence ID" value="RFP76121.1"/>
    <property type="molecule type" value="Genomic_DNA"/>
</dbReference>
<dbReference type="AlphaFoldDB" id="A0A372EEF0"/>
<sequence>MTPATRDYHDIPGTYVFDGAHQRKGYWLNMFCKSLDVAAHRDQFRAHPNDYLARFPMSEAQREAVLMRDWLGLLRLGGNIYYTFKLAIFDGLSMQHVGAAMSGTGMTVEDFRRMMVSGGRPAEGMRSLRQNAEVGHG</sequence>
<feature type="domain" description="Extradiol ring-cleavage dioxygenase LigAB LigA subunit" evidence="1">
    <location>
        <begin position="28"/>
        <end position="116"/>
    </location>
</feature>
<name>A0A372EEF0_9BURK</name>
<dbReference type="Pfam" id="PF07746">
    <property type="entry name" value="LigA"/>
    <property type="match status" value="1"/>
</dbReference>
<evidence type="ECO:0000313" key="2">
    <source>
        <dbReference type="EMBL" id="RFP76121.1"/>
    </source>
</evidence>
<dbReference type="RefSeq" id="WP_116960888.1">
    <property type="nucleotide sequence ID" value="NZ_QVLS01000017.1"/>
</dbReference>
<dbReference type="InterPro" id="IPR036622">
    <property type="entry name" value="LigA_sf"/>
</dbReference>
<organism evidence="2 3">
    <name type="scientific">Hydrogenophaga borbori</name>
    <dbReference type="NCBI Taxonomy" id="2294117"/>
    <lineage>
        <taxon>Bacteria</taxon>
        <taxon>Pseudomonadati</taxon>
        <taxon>Pseudomonadota</taxon>
        <taxon>Betaproteobacteria</taxon>
        <taxon>Burkholderiales</taxon>
        <taxon>Comamonadaceae</taxon>
        <taxon>Hydrogenophaga</taxon>
    </lineage>
</organism>
<evidence type="ECO:0000259" key="1">
    <source>
        <dbReference type="Pfam" id="PF07746"/>
    </source>
</evidence>
<dbReference type="SUPFAM" id="SSF48076">
    <property type="entry name" value="LigA subunit of an aromatic-ring-opening dioxygenase LigAB"/>
    <property type="match status" value="1"/>
</dbReference>
<proteinExistence type="predicted"/>
<dbReference type="Proteomes" id="UP000261931">
    <property type="component" value="Unassembled WGS sequence"/>
</dbReference>